<evidence type="ECO:0000313" key="2">
    <source>
        <dbReference type="Proteomes" id="UP000827872"/>
    </source>
</evidence>
<protein>
    <submittedName>
        <fullName evidence="1">Uncharacterized protein</fullName>
    </submittedName>
</protein>
<reference evidence="1" key="1">
    <citation type="submission" date="2021-08" db="EMBL/GenBank/DDBJ databases">
        <title>The first chromosome-level gecko genome reveals the dynamic sex chromosomes of Neotropical dwarf geckos (Sphaerodactylidae: Sphaerodactylus).</title>
        <authorList>
            <person name="Pinto B.J."/>
            <person name="Keating S.E."/>
            <person name="Gamble T."/>
        </authorList>
    </citation>
    <scope>NUCLEOTIDE SEQUENCE</scope>
    <source>
        <strain evidence="1">TG3544</strain>
    </source>
</reference>
<evidence type="ECO:0000313" key="1">
    <source>
        <dbReference type="EMBL" id="KAH7995828.1"/>
    </source>
</evidence>
<dbReference type="EMBL" id="CM037620">
    <property type="protein sequence ID" value="KAH7995828.1"/>
    <property type="molecule type" value="Genomic_DNA"/>
</dbReference>
<accession>A0ACB8ETI8</accession>
<comment type="caution">
    <text evidence="1">The sequence shown here is derived from an EMBL/GenBank/DDBJ whole genome shotgun (WGS) entry which is preliminary data.</text>
</comment>
<proteinExistence type="predicted"/>
<organism evidence="1 2">
    <name type="scientific">Sphaerodactylus townsendi</name>
    <dbReference type="NCBI Taxonomy" id="933632"/>
    <lineage>
        <taxon>Eukaryota</taxon>
        <taxon>Metazoa</taxon>
        <taxon>Chordata</taxon>
        <taxon>Craniata</taxon>
        <taxon>Vertebrata</taxon>
        <taxon>Euteleostomi</taxon>
        <taxon>Lepidosauria</taxon>
        <taxon>Squamata</taxon>
        <taxon>Bifurcata</taxon>
        <taxon>Gekkota</taxon>
        <taxon>Sphaerodactylidae</taxon>
        <taxon>Sphaerodactylus</taxon>
    </lineage>
</organism>
<name>A0ACB8ETI8_9SAUR</name>
<keyword evidence="2" id="KW-1185">Reference proteome</keyword>
<gene>
    <name evidence="1" type="ORF">K3G42_028767</name>
</gene>
<dbReference type="Proteomes" id="UP000827872">
    <property type="component" value="Linkage Group LG07"/>
</dbReference>
<sequence length="790" mass="90687">MSAPAKLRINAAFAERYGRYRRREELQRLQDRYGDEEASSESSSSSSSSSDEAGDPEADGAFYRTLGWLKTRDPRIYRQDAAQGGEKESSSGSENEKPHVKKKVKPMYLKDYERKVILEKAGKYVDEDDDGAAVKNKLSYVEEQKQLKESFQRFLADSDEEEQSKERRSPTLLQKKVQSKTEKELEKADYISWLKGQEEVQAEEALQDLAPLREYWNDPKLDEKEQFLRNYILNQCYKEAGEGKERYPRDLPLTLIGCSKEVVALANYSTALRDDLDYCRGDRGGGARGHHTGRDLWAFGYSALACSQPLRKRLCVHDSSDEGELFLKKQEDFERKYNFRFEEPQAQLLKSHPRVIATSVRQKDERRKEKRLEIRERKSKAKERKQEELKQLKNLKRQEILQRLEKLREITGSETSPFQEGHLETDFDPAQHDQLMEELFGDEYYGVNEEEKPQFEAESGSDGEWNWDKWTGTGGPEAEASLQRVEECQPHCEDPDFVMDADYDPTQQPGPSKKKRKAELPLLGKKKRQSQFAKALLRQEKKLFDPATETFEKYLDEFYRLDYEDLIGDVPCRFNYRSVVPCSYGLSTEEILAADDKELNRWCSLRKTCMYRSEKEELHDKEVYQCKGQHTWKKQQILKSLWADEGEPEGAKAVPGKRRKKGPKKAPRQELPSKELSPVAPACKEGGLQRPNGTASIALNPIAGKAAPAAASSVDPCPPAAAPGLRRKGGKKGQLLGAKVRVGGSEFSRCRLQAYGLNPKRLHYRQLLRERQKRKLKKKNKKVAAFGHTQ</sequence>